<accession>A0A2Z6LTX6</accession>
<dbReference type="Proteomes" id="UP000242715">
    <property type="component" value="Unassembled WGS sequence"/>
</dbReference>
<keyword evidence="4" id="KW-1185">Reference proteome</keyword>
<keyword evidence="2" id="KW-0732">Signal</keyword>
<sequence>MEKISGSMMIMTMIMLLMMIVAEVDSGTSSLPPLLTYAPKSNGDGVDEEVKGKKENESTI</sequence>
<feature type="region of interest" description="Disordered" evidence="1">
    <location>
        <begin position="35"/>
        <end position="60"/>
    </location>
</feature>
<proteinExistence type="predicted"/>
<evidence type="ECO:0000256" key="2">
    <source>
        <dbReference type="SAM" id="SignalP"/>
    </source>
</evidence>
<feature type="signal peptide" evidence="2">
    <location>
        <begin position="1"/>
        <end position="26"/>
    </location>
</feature>
<reference evidence="4" key="1">
    <citation type="journal article" date="2017" name="Front. Plant Sci.">
        <title>Climate Clever Clovers: New Paradigm to Reduce the Environmental Footprint of Ruminants by Breeding Low Methanogenic Forages Utilizing Haplotype Variation.</title>
        <authorList>
            <person name="Kaur P."/>
            <person name="Appels R."/>
            <person name="Bayer P.E."/>
            <person name="Keeble-Gagnere G."/>
            <person name="Wang J."/>
            <person name="Hirakawa H."/>
            <person name="Shirasawa K."/>
            <person name="Vercoe P."/>
            <person name="Stefanova K."/>
            <person name="Durmic Z."/>
            <person name="Nichols P."/>
            <person name="Revell C."/>
            <person name="Isobe S.N."/>
            <person name="Edwards D."/>
            <person name="Erskine W."/>
        </authorList>
    </citation>
    <scope>NUCLEOTIDE SEQUENCE [LARGE SCALE GENOMIC DNA]</scope>
    <source>
        <strain evidence="4">cv. Daliak</strain>
    </source>
</reference>
<feature type="chain" id="PRO_5016254800" evidence="2">
    <location>
        <begin position="27"/>
        <end position="60"/>
    </location>
</feature>
<protein>
    <submittedName>
        <fullName evidence="3">Uncharacterized protein</fullName>
    </submittedName>
</protein>
<feature type="compositionally biased region" description="Basic and acidic residues" evidence="1">
    <location>
        <begin position="48"/>
        <end position="60"/>
    </location>
</feature>
<organism evidence="3 4">
    <name type="scientific">Trifolium subterraneum</name>
    <name type="common">Subterranean clover</name>
    <dbReference type="NCBI Taxonomy" id="3900"/>
    <lineage>
        <taxon>Eukaryota</taxon>
        <taxon>Viridiplantae</taxon>
        <taxon>Streptophyta</taxon>
        <taxon>Embryophyta</taxon>
        <taxon>Tracheophyta</taxon>
        <taxon>Spermatophyta</taxon>
        <taxon>Magnoliopsida</taxon>
        <taxon>eudicotyledons</taxon>
        <taxon>Gunneridae</taxon>
        <taxon>Pentapetalae</taxon>
        <taxon>rosids</taxon>
        <taxon>fabids</taxon>
        <taxon>Fabales</taxon>
        <taxon>Fabaceae</taxon>
        <taxon>Papilionoideae</taxon>
        <taxon>50 kb inversion clade</taxon>
        <taxon>NPAAA clade</taxon>
        <taxon>Hologalegina</taxon>
        <taxon>IRL clade</taxon>
        <taxon>Trifolieae</taxon>
        <taxon>Trifolium</taxon>
    </lineage>
</organism>
<evidence type="ECO:0000313" key="3">
    <source>
        <dbReference type="EMBL" id="GAU22974.1"/>
    </source>
</evidence>
<gene>
    <name evidence="3" type="ORF">TSUD_247180</name>
</gene>
<evidence type="ECO:0000313" key="4">
    <source>
        <dbReference type="Proteomes" id="UP000242715"/>
    </source>
</evidence>
<dbReference type="EMBL" id="DF973259">
    <property type="protein sequence ID" value="GAU22974.1"/>
    <property type="molecule type" value="Genomic_DNA"/>
</dbReference>
<name>A0A2Z6LTX6_TRISU</name>
<dbReference type="AlphaFoldDB" id="A0A2Z6LTX6"/>
<evidence type="ECO:0000256" key="1">
    <source>
        <dbReference type="SAM" id="MobiDB-lite"/>
    </source>
</evidence>